<dbReference type="SUPFAM" id="SSF54001">
    <property type="entry name" value="Cysteine proteinases"/>
    <property type="match status" value="2"/>
</dbReference>
<dbReference type="PRINTS" id="PR00705">
    <property type="entry name" value="PAPAIN"/>
</dbReference>
<dbReference type="PROSITE" id="PS00639">
    <property type="entry name" value="THIOL_PROTEASE_HIS"/>
    <property type="match status" value="2"/>
</dbReference>
<dbReference type="PANTHER" id="PTHR12411">
    <property type="entry name" value="CYSTEINE PROTEASE FAMILY C1-RELATED"/>
    <property type="match status" value="1"/>
</dbReference>
<evidence type="ECO:0000256" key="2">
    <source>
        <dbReference type="ARBA" id="ARBA00022670"/>
    </source>
</evidence>
<evidence type="ECO:0000256" key="1">
    <source>
        <dbReference type="ARBA" id="ARBA00008455"/>
    </source>
</evidence>
<feature type="chain" id="PRO_5024280232" evidence="7">
    <location>
        <begin position="17"/>
        <end position="622"/>
    </location>
</feature>
<evidence type="ECO:0000256" key="7">
    <source>
        <dbReference type="SAM" id="SignalP"/>
    </source>
</evidence>
<accession>A0A5N5TCH2</accession>
<evidence type="ECO:0000313" key="10">
    <source>
        <dbReference type="EMBL" id="KAB7503957.1"/>
    </source>
</evidence>
<dbReference type="PROSITE" id="PS00139">
    <property type="entry name" value="THIOL_PROTEASE_CYS"/>
    <property type="match status" value="2"/>
</dbReference>
<dbReference type="GO" id="GO:0008234">
    <property type="term" value="F:cysteine-type peptidase activity"/>
    <property type="evidence" value="ECO:0007669"/>
    <property type="project" value="UniProtKB-KW"/>
</dbReference>
<dbReference type="FunFam" id="3.90.70.10:FF:000006">
    <property type="entry name" value="Cathepsin S"/>
    <property type="match status" value="2"/>
</dbReference>
<dbReference type="CDD" id="cd02248">
    <property type="entry name" value="Peptidase_C1A"/>
    <property type="match status" value="2"/>
</dbReference>
<name>A0A5N5TCH2_9CRUS</name>
<dbReference type="OrthoDB" id="10253408at2759"/>
<evidence type="ECO:0000259" key="9">
    <source>
        <dbReference type="SMART" id="SM00848"/>
    </source>
</evidence>
<dbReference type="EMBL" id="SEYY01004108">
    <property type="protein sequence ID" value="KAB7503957.1"/>
    <property type="molecule type" value="Genomic_DNA"/>
</dbReference>
<feature type="domain" description="Peptidase C1A papain C-terminal" evidence="8">
    <location>
        <begin position="407"/>
        <end position="620"/>
    </location>
</feature>
<dbReference type="SMART" id="SM00645">
    <property type="entry name" value="Pept_C1"/>
    <property type="match status" value="2"/>
</dbReference>
<dbReference type="InterPro" id="IPR013128">
    <property type="entry name" value="Peptidase_C1A"/>
</dbReference>
<keyword evidence="7" id="KW-0732">Signal</keyword>
<keyword evidence="11" id="KW-1185">Reference proteome</keyword>
<proteinExistence type="inferred from homology"/>
<dbReference type="InterPro" id="IPR025660">
    <property type="entry name" value="Pept_his_AS"/>
</dbReference>
<gene>
    <name evidence="10" type="primary">LCP1</name>
    <name evidence="10" type="ORF">Anas_06901</name>
</gene>
<keyword evidence="4" id="KW-0788">Thiol protease</keyword>
<feature type="domain" description="Cathepsin propeptide inhibitor" evidence="9">
    <location>
        <begin position="24"/>
        <end position="84"/>
    </location>
</feature>
<dbReference type="InterPro" id="IPR025661">
    <property type="entry name" value="Pept_asp_AS"/>
</dbReference>
<feature type="domain" description="Peptidase C1A papain C-terminal" evidence="8">
    <location>
        <begin position="111"/>
        <end position="324"/>
    </location>
</feature>
<comment type="caution">
    <text evidence="10">The sequence shown here is derived from an EMBL/GenBank/DDBJ whole genome shotgun (WGS) entry which is preliminary data.</text>
</comment>
<evidence type="ECO:0000256" key="3">
    <source>
        <dbReference type="ARBA" id="ARBA00022801"/>
    </source>
</evidence>
<dbReference type="Proteomes" id="UP000326759">
    <property type="component" value="Unassembled WGS sequence"/>
</dbReference>
<evidence type="ECO:0000313" key="11">
    <source>
        <dbReference type="Proteomes" id="UP000326759"/>
    </source>
</evidence>
<evidence type="ECO:0000256" key="4">
    <source>
        <dbReference type="ARBA" id="ARBA00022807"/>
    </source>
</evidence>
<dbReference type="AlphaFoldDB" id="A0A5N5TCH2"/>
<evidence type="ECO:0000259" key="8">
    <source>
        <dbReference type="SMART" id="SM00645"/>
    </source>
</evidence>
<dbReference type="InterPro" id="IPR000169">
    <property type="entry name" value="Pept_cys_AS"/>
</dbReference>
<protein>
    <submittedName>
        <fullName evidence="10">Digestive cysteine proteinase 1</fullName>
    </submittedName>
</protein>
<dbReference type="InterPro" id="IPR013201">
    <property type="entry name" value="Prot_inhib_I29"/>
</dbReference>
<dbReference type="InterPro" id="IPR039417">
    <property type="entry name" value="Peptidase_C1A_papain-like"/>
</dbReference>
<feature type="domain" description="Cathepsin propeptide inhibitor" evidence="9">
    <location>
        <begin position="325"/>
        <end position="380"/>
    </location>
</feature>
<keyword evidence="2" id="KW-0645">Protease</keyword>
<feature type="signal peptide" evidence="7">
    <location>
        <begin position="1"/>
        <end position="16"/>
    </location>
</feature>
<dbReference type="InterPro" id="IPR000668">
    <property type="entry name" value="Peptidase_C1A_C"/>
</dbReference>
<dbReference type="GO" id="GO:0006508">
    <property type="term" value="P:proteolysis"/>
    <property type="evidence" value="ECO:0007669"/>
    <property type="project" value="UniProtKB-KW"/>
</dbReference>
<evidence type="ECO:0000256" key="6">
    <source>
        <dbReference type="ARBA" id="ARBA00023157"/>
    </source>
</evidence>
<evidence type="ECO:0000256" key="5">
    <source>
        <dbReference type="ARBA" id="ARBA00023145"/>
    </source>
</evidence>
<keyword evidence="6" id="KW-1015">Disulfide bond</keyword>
<dbReference type="InterPro" id="IPR038765">
    <property type="entry name" value="Papain-like_cys_pep_sf"/>
</dbReference>
<organism evidence="10 11">
    <name type="scientific">Armadillidium nasatum</name>
    <dbReference type="NCBI Taxonomy" id="96803"/>
    <lineage>
        <taxon>Eukaryota</taxon>
        <taxon>Metazoa</taxon>
        <taxon>Ecdysozoa</taxon>
        <taxon>Arthropoda</taxon>
        <taxon>Crustacea</taxon>
        <taxon>Multicrustacea</taxon>
        <taxon>Malacostraca</taxon>
        <taxon>Eumalacostraca</taxon>
        <taxon>Peracarida</taxon>
        <taxon>Isopoda</taxon>
        <taxon>Oniscidea</taxon>
        <taxon>Crinocheta</taxon>
        <taxon>Armadillidiidae</taxon>
        <taxon>Armadillidium</taxon>
    </lineage>
</organism>
<dbReference type="Pfam" id="PF08246">
    <property type="entry name" value="Inhibitor_I29"/>
    <property type="match status" value="2"/>
</dbReference>
<dbReference type="PROSITE" id="PS00640">
    <property type="entry name" value="THIOL_PROTEASE_ASN"/>
    <property type="match status" value="2"/>
</dbReference>
<reference evidence="10 11" key="1">
    <citation type="journal article" date="2019" name="PLoS Biol.">
        <title>Sex chromosomes control vertical transmission of feminizing Wolbachia symbionts in an isopod.</title>
        <authorList>
            <person name="Becking T."/>
            <person name="Chebbi M.A."/>
            <person name="Giraud I."/>
            <person name="Moumen B."/>
            <person name="Laverre T."/>
            <person name="Caubet Y."/>
            <person name="Peccoud J."/>
            <person name="Gilbert C."/>
            <person name="Cordaux R."/>
        </authorList>
    </citation>
    <scope>NUCLEOTIDE SEQUENCE [LARGE SCALE GENOMIC DNA]</scope>
    <source>
        <strain evidence="10">ANa2</strain>
        <tissue evidence="10">Whole body excluding digestive tract and cuticle</tissue>
    </source>
</reference>
<keyword evidence="3" id="KW-0378">Hydrolase</keyword>
<sequence>MKGICLILALVVCASALSTVDNEWEKFKTKFEKKYIGKEDEANHYKTFLANKALIAEHNKKFDNGEVTFKMAVNKFADMTAEETSYLRGYKSSPIRNENAPIYKPVEGEALAATVDWRNQGYVTGVKDQGQCGSCWAFSSTGSLEGQNFAKTGKLVSLSEQNLVDCVTLCAGCNGGWMTYAFNYVHNNGGIDTEASYPYQARDATCRYSAANRGGTCSGFTEIASGSETGLQSATASVGPISVAIDASKVSYQLYASGVYYESSCSSTNLDHGVLVVGYGTESGSDYWLVKNSWGTSWGESGYIKMARNRNNNCGIATEASYPHTKFEKKYIGKEDEANHYKTFLANKALIAEHNKKFDNGEVTFKMAVNKFADMTAEETSYLRGYKSSPIRNENAPIYKPVEGEALAATVDWRNQGYVTGVKDQGQCGSCWAFSSTGSLEGQNFAKTGKLVSLSEQNLVDCVTLCAGCNGGWMTYAFNYVHNNGGIDTEASYPYQARDATCRYSAANRGGTCSGFTEIASGSETGLQSATASVGPISVAIDASKVSYQLYASGVYYESSCSSTNLDHGVLVVGYGTESGSDYWLVKNSWGTSWGESGYIKMARNRNNNCGIATEASYPHVA</sequence>
<dbReference type="Gene3D" id="3.90.70.10">
    <property type="entry name" value="Cysteine proteinases"/>
    <property type="match status" value="2"/>
</dbReference>
<keyword evidence="5" id="KW-0865">Zymogen</keyword>
<comment type="similarity">
    <text evidence="1">Belongs to the peptidase C1 family.</text>
</comment>
<dbReference type="SMART" id="SM00848">
    <property type="entry name" value="Inhibitor_I29"/>
    <property type="match status" value="2"/>
</dbReference>
<dbReference type="Pfam" id="PF00112">
    <property type="entry name" value="Peptidase_C1"/>
    <property type="match status" value="2"/>
</dbReference>